<gene>
    <name evidence="2" type="ORF">CLV99_3786</name>
</gene>
<proteinExistence type="predicted"/>
<dbReference type="AlphaFoldDB" id="A0A4R6W848"/>
<evidence type="ECO:0000256" key="1">
    <source>
        <dbReference type="SAM" id="SignalP"/>
    </source>
</evidence>
<keyword evidence="3" id="KW-1185">Reference proteome</keyword>
<dbReference type="Gene3D" id="3.90.930.1">
    <property type="match status" value="1"/>
</dbReference>
<feature type="chain" id="PRO_5020837251" evidence="1">
    <location>
        <begin position="21"/>
        <end position="812"/>
    </location>
</feature>
<name>A0A4R6W848_9SPHI</name>
<dbReference type="Proteomes" id="UP000295292">
    <property type="component" value="Unassembled WGS sequence"/>
</dbReference>
<evidence type="ECO:0000313" key="3">
    <source>
        <dbReference type="Proteomes" id="UP000295292"/>
    </source>
</evidence>
<feature type="signal peptide" evidence="1">
    <location>
        <begin position="1"/>
        <end position="20"/>
    </location>
</feature>
<dbReference type="RefSeq" id="WP_133585962.1">
    <property type="nucleotide sequence ID" value="NZ_SNYV01000017.1"/>
</dbReference>
<reference evidence="2 3" key="1">
    <citation type="submission" date="2019-03" db="EMBL/GenBank/DDBJ databases">
        <title>Genomic Encyclopedia of Archaeal and Bacterial Type Strains, Phase II (KMG-II): from individual species to whole genera.</title>
        <authorList>
            <person name="Goeker M."/>
        </authorList>
    </citation>
    <scope>NUCLEOTIDE SEQUENCE [LARGE SCALE GENOMIC DNA]</scope>
    <source>
        <strain evidence="2 3">DSM 28353</strain>
    </source>
</reference>
<evidence type="ECO:0000313" key="2">
    <source>
        <dbReference type="EMBL" id="TDQ75186.1"/>
    </source>
</evidence>
<accession>A0A4R6W848</accession>
<sequence>MYKAISFILLTILTAHIAQAQDTLYFDEDWQETTKDKHAYYRPLPLKKEGELLLLRDYYKGGQLQMQGYIRTDNPEIHVGDTYWYDEKGFDSSLSQYKNESSVKELNYYYPDGSLWQTISYAANGKKEKITTYLQNKVIATGYISPSEELSGNFNYAQPLSYYEYTPSDEGVMIEKTFAVPTGPVTKSKEQRFYFITVFWENGNKASEIKVVYKPYGGTSEVNKKTWSKEGKLISERKYDSETSSTSYIEEEYYTKNHIATQIREITPYKNGERNGVSTVYNNNGDTVYRSIFKQDDLQEVNIYQNNIPVQKNLYKDNKPYDGTFIDEMGGVTKEFKLQKGIKIDTETLKEKDSAKILAEGLYQNGQPWEGTFFNEADLYEILQYRNGIQEGIQRVYRNLYFEELKEEYEMKNGVREGYGKTYDADSLIGESLYKNGQIISGTIQEDNLKLTYVDGQVKTRSTFHSRDENRILSVEEFENNTLQSITYFDFTIKEQPKASYTGYFKNQKPFNGFFKLDTLIDDISLVDYYENGVLIYKYSFDFIEQLENYEHYLYTVKTTFKEGKPLSGPLYKSVGRERLLQIDYTDGKVNHFDVNLFGMHFFARISFQLDHEILSISGANSPVSIKAYPTKQGIVADLYKEGQIFRKGQDDIQVKEGSPNSITFYYIKDTQIKTFATSIVPFMDEDIDHSDLIMKLYPMFPINTTTDMRILLNNLLDRFETEDLEYTFESGIGGNFPFKMEDILTTVEFDKNGIISYGIRPSIQPNGNILVEGIGNGQVKKKIVFKSITELLKDNKAVFRKFEHNLLNNFE</sequence>
<organism evidence="2 3">
    <name type="scientific">Sphingobacterium yanglingense</name>
    <dbReference type="NCBI Taxonomy" id="1437280"/>
    <lineage>
        <taxon>Bacteria</taxon>
        <taxon>Pseudomonadati</taxon>
        <taxon>Bacteroidota</taxon>
        <taxon>Sphingobacteriia</taxon>
        <taxon>Sphingobacteriales</taxon>
        <taxon>Sphingobacteriaceae</taxon>
        <taxon>Sphingobacterium</taxon>
    </lineage>
</organism>
<keyword evidence="1" id="KW-0732">Signal</keyword>
<protein>
    <submittedName>
        <fullName evidence="2">Antitoxin component YwqK of YwqJK toxin-antitoxin module</fullName>
    </submittedName>
</protein>
<dbReference type="EMBL" id="SNYV01000017">
    <property type="protein sequence ID" value="TDQ75186.1"/>
    <property type="molecule type" value="Genomic_DNA"/>
</dbReference>
<dbReference type="OrthoDB" id="830908at2"/>
<comment type="caution">
    <text evidence="2">The sequence shown here is derived from an EMBL/GenBank/DDBJ whole genome shotgun (WGS) entry which is preliminary data.</text>
</comment>